<feature type="transmembrane region" description="Helical" evidence="12">
    <location>
        <begin position="422"/>
        <end position="440"/>
    </location>
</feature>
<feature type="repeat" description="ANK" evidence="11">
    <location>
        <begin position="153"/>
        <end position="185"/>
    </location>
</feature>
<dbReference type="STRING" id="43151.W5JCZ8"/>
<dbReference type="VEuPathDB" id="VectorBase:ADAR2_006515"/>
<dbReference type="eggNOG" id="KOG0510">
    <property type="taxonomic scope" value="Eukaryota"/>
</dbReference>
<feature type="domain" description="Ion transport" evidence="13">
    <location>
        <begin position="290"/>
        <end position="524"/>
    </location>
</feature>
<dbReference type="VEuPathDB" id="VectorBase:ADAC007113"/>
<keyword evidence="10" id="KW-0407">Ion channel</keyword>
<dbReference type="InterPro" id="IPR036770">
    <property type="entry name" value="Ankyrin_rpt-contain_sf"/>
</dbReference>
<evidence type="ECO:0000256" key="1">
    <source>
        <dbReference type="ARBA" id="ARBA00004141"/>
    </source>
</evidence>
<evidence type="ECO:0000256" key="2">
    <source>
        <dbReference type="ARBA" id="ARBA00022448"/>
    </source>
</evidence>
<dbReference type="OMA" id="NTEEREM"/>
<dbReference type="InterPro" id="IPR052076">
    <property type="entry name" value="TRP_cation_channel"/>
</dbReference>
<evidence type="ECO:0000256" key="3">
    <source>
        <dbReference type="ARBA" id="ARBA00022606"/>
    </source>
</evidence>
<reference evidence="14" key="2">
    <citation type="submission" date="2010-05" db="EMBL/GenBank/DDBJ databases">
        <authorList>
            <person name="Almeida L.G."/>
            <person name="Nicolas M.F."/>
            <person name="Souza R.C."/>
            <person name="Vasconcelos A.T.R."/>
        </authorList>
    </citation>
    <scope>NUCLEOTIDE SEQUENCE</scope>
</reference>
<feature type="transmembrane region" description="Helical" evidence="12">
    <location>
        <begin position="287"/>
        <end position="309"/>
    </location>
</feature>
<evidence type="ECO:0000256" key="7">
    <source>
        <dbReference type="ARBA" id="ARBA00023043"/>
    </source>
</evidence>
<evidence type="ECO:0000313" key="14">
    <source>
        <dbReference type="EMBL" id="ETN61233.1"/>
    </source>
</evidence>
<proteinExistence type="predicted"/>
<dbReference type="Pfam" id="PF00520">
    <property type="entry name" value="Ion_trans"/>
    <property type="match status" value="1"/>
</dbReference>
<evidence type="ECO:0000256" key="6">
    <source>
        <dbReference type="ARBA" id="ARBA00022989"/>
    </source>
</evidence>
<evidence type="ECO:0000259" key="13">
    <source>
        <dbReference type="Pfam" id="PF00520"/>
    </source>
</evidence>
<evidence type="ECO:0000256" key="4">
    <source>
        <dbReference type="ARBA" id="ARBA00022692"/>
    </source>
</evidence>
<comment type="subcellular location">
    <subcellularLocation>
        <location evidence="1">Membrane</location>
        <topology evidence="1">Multi-pass membrane protein</topology>
    </subcellularLocation>
</comment>
<gene>
    <name evidence="14" type="ORF">AND_007113</name>
</gene>
<dbReference type="PANTHER" id="PTHR47143:SF4">
    <property type="entry name" value="TRANSIENT RECEPTOR POTENTIAL CATION CHANNEL PROTEIN PAINLESS"/>
    <property type="match status" value="1"/>
</dbReference>
<keyword evidence="16" id="KW-1185">Reference proteome</keyword>
<feature type="transmembrane region" description="Helical" evidence="12">
    <location>
        <begin position="321"/>
        <end position="343"/>
    </location>
</feature>
<evidence type="ECO:0000313" key="16">
    <source>
        <dbReference type="Proteomes" id="UP000000673"/>
    </source>
</evidence>
<dbReference type="PANTHER" id="PTHR47143">
    <property type="entry name" value="TRANSIENT RECEPTOR POTENTIAL CATION CHANNEL PROTEIN PAINLESS"/>
    <property type="match status" value="1"/>
</dbReference>
<dbReference type="EnsemblMetazoa" id="ADAC007113-RA">
    <property type="protein sequence ID" value="ADAC007113-PA"/>
    <property type="gene ID" value="ADAC007113"/>
</dbReference>
<evidence type="ECO:0000256" key="10">
    <source>
        <dbReference type="ARBA" id="ARBA00023303"/>
    </source>
</evidence>
<dbReference type="InterPro" id="IPR005821">
    <property type="entry name" value="Ion_trans_dom"/>
</dbReference>
<evidence type="ECO:0000256" key="11">
    <source>
        <dbReference type="PROSITE-ProRule" id="PRU00023"/>
    </source>
</evidence>
<feature type="transmembrane region" description="Helical" evidence="12">
    <location>
        <begin position="379"/>
        <end position="402"/>
    </location>
</feature>
<keyword evidence="8" id="KW-0406">Ion transport</keyword>
<dbReference type="InterPro" id="IPR002110">
    <property type="entry name" value="Ankyrin_rpt"/>
</dbReference>
<feature type="transmembrane region" description="Helical" evidence="12">
    <location>
        <begin position="494"/>
        <end position="514"/>
    </location>
</feature>
<organism evidence="14">
    <name type="scientific">Anopheles darlingi</name>
    <name type="common">Mosquito</name>
    <dbReference type="NCBI Taxonomy" id="43151"/>
    <lineage>
        <taxon>Eukaryota</taxon>
        <taxon>Metazoa</taxon>
        <taxon>Ecdysozoa</taxon>
        <taxon>Arthropoda</taxon>
        <taxon>Hexapoda</taxon>
        <taxon>Insecta</taxon>
        <taxon>Pterygota</taxon>
        <taxon>Neoptera</taxon>
        <taxon>Endopterygota</taxon>
        <taxon>Diptera</taxon>
        <taxon>Nematocera</taxon>
        <taxon>Culicoidea</taxon>
        <taxon>Culicidae</taxon>
        <taxon>Anophelinae</taxon>
        <taxon>Anopheles</taxon>
    </lineage>
</organism>
<dbReference type="SUPFAM" id="SSF48403">
    <property type="entry name" value="Ankyrin repeat"/>
    <property type="match status" value="1"/>
</dbReference>
<evidence type="ECO:0000256" key="8">
    <source>
        <dbReference type="ARBA" id="ARBA00023065"/>
    </source>
</evidence>
<evidence type="ECO:0000256" key="12">
    <source>
        <dbReference type="SAM" id="Phobius"/>
    </source>
</evidence>
<reference evidence="15" key="4">
    <citation type="submission" date="2015-06" db="UniProtKB">
        <authorList>
            <consortium name="EnsemblMetazoa"/>
        </authorList>
    </citation>
    <scope>IDENTIFICATION</scope>
</reference>
<dbReference type="HOGENOM" id="CLU_013460_0_0_1"/>
<dbReference type="Proteomes" id="UP000000673">
    <property type="component" value="Unassembled WGS sequence"/>
</dbReference>
<keyword evidence="9 12" id="KW-0472">Membrane</keyword>
<keyword evidence="3" id="KW-0716">Sensory transduction</keyword>
<dbReference type="GO" id="GO:0005216">
    <property type="term" value="F:monoatomic ion channel activity"/>
    <property type="evidence" value="ECO:0007669"/>
    <property type="project" value="InterPro"/>
</dbReference>
<keyword evidence="14" id="KW-0675">Receptor</keyword>
<protein>
    <submittedName>
        <fullName evidence="14">Transient receptor potential cation channel protein painless</fullName>
    </submittedName>
</protein>
<name>W5JCZ8_ANODA</name>
<dbReference type="GO" id="GO:0034703">
    <property type="term" value="C:cation channel complex"/>
    <property type="evidence" value="ECO:0007669"/>
    <property type="project" value="UniProtKB-ARBA"/>
</dbReference>
<dbReference type="PROSITE" id="PS50088">
    <property type="entry name" value="ANK_REPEAT"/>
    <property type="match status" value="1"/>
</dbReference>
<keyword evidence="6 12" id="KW-1133">Transmembrane helix</keyword>
<dbReference type="EMBL" id="ADMH02001743">
    <property type="protein sequence ID" value="ETN61233.1"/>
    <property type="molecule type" value="Genomic_DNA"/>
</dbReference>
<keyword evidence="2" id="KW-0813">Transport</keyword>
<evidence type="ECO:0000256" key="9">
    <source>
        <dbReference type="ARBA" id="ARBA00023136"/>
    </source>
</evidence>
<keyword evidence="7 11" id="KW-0040">ANK repeat</keyword>
<evidence type="ECO:0000313" key="15">
    <source>
        <dbReference type="EnsemblMetazoa" id="ADAC007113-PA"/>
    </source>
</evidence>
<reference evidence="14 16" key="1">
    <citation type="journal article" date="2010" name="BMC Genomics">
        <title>Combination of measures distinguishes pre-miRNAs from other stem-loops in the genome of the newly sequenced Anopheles darlingi.</title>
        <authorList>
            <person name="Mendes N.D."/>
            <person name="Freitas A.T."/>
            <person name="Vasconcelos A.T."/>
            <person name="Sagot M.F."/>
        </authorList>
    </citation>
    <scope>NUCLEOTIDE SEQUENCE</scope>
</reference>
<dbReference type="AlphaFoldDB" id="W5JCZ8"/>
<dbReference type="Gene3D" id="1.25.40.20">
    <property type="entry name" value="Ankyrin repeat-containing domain"/>
    <property type="match status" value="1"/>
</dbReference>
<reference evidence="14" key="3">
    <citation type="journal article" date="2013" name="Nucleic Acids Res.">
        <title>The genome of Anopheles darlingi, the main neotropical malaria vector.</title>
        <authorList>
            <person name="Marinotti O."/>
            <person name="Cerqueira G.C."/>
            <person name="de Almeida L.G."/>
            <person name="Ferro M.I."/>
            <person name="Loreto E.L."/>
            <person name="Zaha A."/>
            <person name="Teixeira S.M."/>
            <person name="Wespiser A.R."/>
            <person name="Almeida E Silva A."/>
            <person name="Schlindwein A.D."/>
            <person name="Pacheco A.C."/>
            <person name="Silva A.L."/>
            <person name="Graveley B.R."/>
            <person name="Walenz B.P."/>
            <person name="Lima Bde A."/>
            <person name="Ribeiro C.A."/>
            <person name="Nunes-Silva C.G."/>
            <person name="de Carvalho C.R."/>
            <person name="Soares C.M."/>
            <person name="de Menezes C.B."/>
            <person name="Matiolli C."/>
            <person name="Caffrey D."/>
            <person name="Araujo D.A."/>
            <person name="de Oliveira D.M."/>
            <person name="Golenbock D."/>
            <person name="Grisard E.C."/>
            <person name="Fantinatti-Garboggini F."/>
            <person name="de Carvalho F.M."/>
            <person name="Barcellos F.G."/>
            <person name="Prosdocimi F."/>
            <person name="May G."/>
            <person name="Azevedo Junior G.M."/>
            <person name="Guimaraes G.M."/>
            <person name="Goldman G.H."/>
            <person name="Padilha I.Q."/>
            <person name="Batista Jda S."/>
            <person name="Ferro J.A."/>
            <person name="Ribeiro J.M."/>
            <person name="Fietto J.L."/>
            <person name="Dabbas K.M."/>
            <person name="Cerdeira L."/>
            <person name="Agnez-Lima L.F."/>
            <person name="Brocchi M."/>
            <person name="de Carvalho M.O."/>
            <person name="Teixeira Mde M."/>
            <person name="Diniz Maia Mde M."/>
            <person name="Goldman M.H."/>
            <person name="Cruz Schneider M.P."/>
            <person name="Felipe M.S."/>
            <person name="Hungria M."/>
            <person name="Nicolas M.F."/>
            <person name="Pereira M."/>
            <person name="Montes M.A."/>
            <person name="Cantao M.E."/>
            <person name="Vincentz M."/>
            <person name="Rafael M.S."/>
            <person name="Silverman N."/>
            <person name="Stoco P.H."/>
            <person name="Souza R.C."/>
            <person name="Vicentini R."/>
            <person name="Gazzinelli R.T."/>
            <person name="Neves Rde O."/>
            <person name="Silva R."/>
            <person name="Astolfi-Filho S."/>
            <person name="Maciel T.E."/>
            <person name="Urmenyi T.P."/>
            <person name="Tadei W.P."/>
            <person name="Camargo E.P."/>
            <person name="de Vasconcelos A.T."/>
        </authorList>
    </citation>
    <scope>NUCLEOTIDE SEQUENCE</scope>
</reference>
<evidence type="ECO:0000256" key="5">
    <source>
        <dbReference type="ARBA" id="ARBA00022737"/>
    </source>
</evidence>
<dbReference type="FunCoup" id="W5JCZ8">
    <property type="interactions" value="62"/>
</dbReference>
<keyword evidence="5" id="KW-0677">Repeat</keyword>
<keyword evidence="4 12" id="KW-0812">Transmembrane</keyword>
<accession>W5JCZ8</accession>
<sequence>METITVEILRSKLSAGLEEDFLEAFRKFGAQKGTLADNDFKDLLSLAVYRAKLESAKTLLEPKMTNETLLDAPLLLPGLLAKCCNRGNVEMLQWLLSIIPKNEIGLINEDALLSLLVKQIDAAKDKNKCPYFKIMKLLLEDGRIDIDKLDSTTKRTALHFAVKYKIDHAQELLLAKGASLSVEDMFSELPITDMDPFLLEKHLDSCVSSNDRKPGDDDYEVKIDFSNFVPPAHKANNSDPARTPAALLYEDEMLPILRMAQYSDMKRLLRHPVISSILLLKWIKLSVFFYINLLICTVFFVSFIFYVVFCYGRDEAPFKLFFYSLSLIGLVYLILRELIQFLLNMRVYVRSPENYMEIALILAACSVLLYEFGDDARRVASALVILLTALEFTLLVGTLPLLSISTHMVMLKTVSKNFLKCLVLYSIILLAFAFSFYTLFRVNDSNPADSATTSEAPGGDDDQFNQFSDIPLALMKTAVMLTGEFEAANIKFQGVTYVVFALFLFFVSIVLFNLMNGLAVSDTTIIKAESELIGLIQKVFVIYKYENALKTSKPIRCITDNMSWLYPANSLQLFPNTVPLRHITIKPNRSNTILIPSLVERGSLDPEKGTLEMKRSAESDRMLPQTDTFSTHCCVFRFNRGMDGKIVKYALEILHSRQENVGSIEYRITRIEQSLESIKAMILALSSK</sequence>